<dbReference type="AlphaFoldDB" id="R7RZS2"/>
<proteinExistence type="predicted"/>
<dbReference type="eggNOG" id="ENOG502RZYI">
    <property type="taxonomic scope" value="Eukaryota"/>
</dbReference>
<dbReference type="OrthoDB" id="5945905at2759"/>
<dbReference type="Proteomes" id="UP000053927">
    <property type="component" value="Unassembled WGS sequence"/>
</dbReference>
<evidence type="ECO:0000259" key="3">
    <source>
        <dbReference type="Pfam" id="PF13359"/>
    </source>
</evidence>
<dbReference type="RefSeq" id="XP_007310486.1">
    <property type="nucleotide sequence ID" value="XM_007310424.1"/>
</dbReference>
<accession>R7RZS2</accession>
<evidence type="ECO:0000313" key="4">
    <source>
        <dbReference type="EMBL" id="EIM80348.1"/>
    </source>
</evidence>
<keyword evidence="5" id="KW-1185">Reference proteome</keyword>
<protein>
    <recommendedName>
        <fullName evidence="3">DDE Tnp4 domain-containing protein</fullName>
    </recommendedName>
</protein>
<dbReference type="KEGG" id="shs:STEHIDRAFT_162765"/>
<dbReference type="GeneID" id="18802163"/>
<reference evidence="5" key="1">
    <citation type="journal article" date="2012" name="Science">
        <title>The Paleozoic origin of enzymatic lignin decomposition reconstructed from 31 fungal genomes.</title>
        <authorList>
            <person name="Floudas D."/>
            <person name="Binder M."/>
            <person name="Riley R."/>
            <person name="Barry K."/>
            <person name="Blanchette R.A."/>
            <person name="Henrissat B."/>
            <person name="Martinez A.T."/>
            <person name="Otillar R."/>
            <person name="Spatafora J.W."/>
            <person name="Yadav J.S."/>
            <person name="Aerts A."/>
            <person name="Benoit I."/>
            <person name="Boyd A."/>
            <person name="Carlson A."/>
            <person name="Copeland A."/>
            <person name="Coutinho P.M."/>
            <person name="de Vries R.P."/>
            <person name="Ferreira P."/>
            <person name="Findley K."/>
            <person name="Foster B."/>
            <person name="Gaskell J."/>
            <person name="Glotzer D."/>
            <person name="Gorecki P."/>
            <person name="Heitman J."/>
            <person name="Hesse C."/>
            <person name="Hori C."/>
            <person name="Igarashi K."/>
            <person name="Jurgens J.A."/>
            <person name="Kallen N."/>
            <person name="Kersten P."/>
            <person name="Kohler A."/>
            <person name="Kuees U."/>
            <person name="Kumar T.K.A."/>
            <person name="Kuo A."/>
            <person name="LaButti K."/>
            <person name="Larrondo L.F."/>
            <person name="Lindquist E."/>
            <person name="Ling A."/>
            <person name="Lombard V."/>
            <person name="Lucas S."/>
            <person name="Lundell T."/>
            <person name="Martin R."/>
            <person name="McLaughlin D.J."/>
            <person name="Morgenstern I."/>
            <person name="Morin E."/>
            <person name="Murat C."/>
            <person name="Nagy L.G."/>
            <person name="Nolan M."/>
            <person name="Ohm R.A."/>
            <person name="Patyshakuliyeva A."/>
            <person name="Rokas A."/>
            <person name="Ruiz-Duenas F.J."/>
            <person name="Sabat G."/>
            <person name="Salamov A."/>
            <person name="Samejima M."/>
            <person name="Schmutz J."/>
            <person name="Slot J.C."/>
            <person name="St John F."/>
            <person name="Stenlid J."/>
            <person name="Sun H."/>
            <person name="Sun S."/>
            <person name="Syed K."/>
            <person name="Tsang A."/>
            <person name="Wiebenga A."/>
            <person name="Young D."/>
            <person name="Pisabarro A."/>
            <person name="Eastwood D.C."/>
            <person name="Martin F."/>
            <person name="Cullen D."/>
            <person name="Grigoriev I.V."/>
            <person name="Hibbett D.S."/>
        </authorList>
    </citation>
    <scope>NUCLEOTIDE SEQUENCE [LARGE SCALE GENOMIC DNA]</scope>
    <source>
        <strain evidence="5">FP-91666</strain>
    </source>
</reference>
<sequence>MEIPDPFKTREGYSFSSVEALCILLYRFRMDADIHDITSRFDRSSCAVSMVINDLLLFLDDTWSHLLGFDSDRLLSRQKIRAYAAAIHAAGAPTETVWGFIDCTIRRICRPSYLQRIAYSGYKHFHAMKYQGVVLPNGLFANLFGPFEGRRNDNAVLHDSGLKETCRKRAYTRDSEGREQYYQLFGDPAYVGISRELMSPYTGSRLSEDQQRFNAKMSHFRIEVEHAFAVALNQWPFLDHWKRHRVYSSPIGRYYRIGILLTNSMTCLRGRNQISDTFRCPPPTLEEYFHH</sequence>
<gene>
    <name evidence="4" type="ORF">STEHIDRAFT_162765</name>
</gene>
<name>R7RZS2_STEHR</name>
<organism evidence="4 5">
    <name type="scientific">Stereum hirsutum (strain FP-91666)</name>
    <name type="common">White-rot fungus</name>
    <dbReference type="NCBI Taxonomy" id="721885"/>
    <lineage>
        <taxon>Eukaryota</taxon>
        <taxon>Fungi</taxon>
        <taxon>Dikarya</taxon>
        <taxon>Basidiomycota</taxon>
        <taxon>Agaricomycotina</taxon>
        <taxon>Agaricomycetes</taxon>
        <taxon>Russulales</taxon>
        <taxon>Stereaceae</taxon>
        <taxon>Stereum</taxon>
    </lineage>
</organism>
<evidence type="ECO:0000256" key="1">
    <source>
        <dbReference type="ARBA" id="ARBA00001968"/>
    </source>
</evidence>
<comment type="cofactor">
    <cofactor evidence="1">
        <name>a divalent metal cation</name>
        <dbReference type="ChEBI" id="CHEBI:60240"/>
    </cofactor>
</comment>
<dbReference type="OMA" id="HDAFILR"/>
<dbReference type="Pfam" id="PF13359">
    <property type="entry name" value="DDE_Tnp_4"/>
    <property type="match status" value="1"/>
</dbReference>
<evidence type="ECO:0000256" key="2">
    <source>
        <dbReference type="ARBA" id="ARBA00022723"/>
    </source>
</evidence>
<evidence type="ECO:0000313" key="5">
    <source>
        <dbReference type="Proteomes" id="UP000053927"/>
    </source>
</evidence>
<feature type="domain" description="DDE Tnp4" evidence="3">
    <location>
        <begin position="101"/>
        <end position="243"/>
    </location>
</feature>
<dbReference type="EMBL" id="JH687398">
    <property type="protein sequence ID" value="EIM80348.1"/>
    <property type="molecule type" value="Genomic_DNA"/>
</dbReference>
<keyword evidence="2" id="KW-0479">Metal-binding</keyword>
<dbReference type="GO" id="GO:0046872">
    <property type="term" value="F:metal ion binding"/>
    <property type="evidence" value="ECO:0007669"/>
    <property type="project" value="UniProtKB-KW"/>
</dbReference>
<dbReference type="InterPro" id="IPR027806">
    <property type="entry name" value="HARBI1_dom"/>
</dbReference>